<dbReference type="Proteomes" id="UP000791080">
    <property type="component" value="Unassembled WGS sequence"/>
</dbReference>
<dbReference type="NCBIfam" id="TIGR01484">
    <property type="entry name" value="HAD-SF-IIB"/>
    <property type="match status" value="1"/>
</dbReference>
<accession>A0ABT1JKF8</accession>
<comment type="caution">
    <text evidence="1">The sequence shown here is derived from an EMBL/GenBank/DDBJ whole genome shotgun (WGS) entry which is preliminary data.</text>
</comment>
<dbReference type="Gene3D" id="3.30.1240.10">
    <property type="match status" value="1"/>
</dbReference>
<dbReference type="InterPro" id="IPR023214">
    <property type="entry name" value="HAD_sf"/>
</dbReference>
<organism evidence="1 2">
    <name type="scientific">Actinoalloteichus caeruleus DSM 43889</name>
    <dbReference type="NCBI Taxonomy" id="1120930"/>
    <lineage>
        <taxon>Bacteria</taxon>
        <taxon>Bacillati</taxon>
        <taxon>Actinomycetota</taxon>
        <taxon>Actinomycetes</taxon>
        <taxon>Pseudonocardiales</taxon>
        <taxon>Pseudonocardiaceae</taxon>
        <taxon>Actinoalloteichus</taxon>
        <taxon>Actinoalloteichus cyanogriseus</taxon>
    </lineage>
</organism>
<dbReference type="Pfam" id="PF08282">
    <property type="entry name" value="Hydrolase_3"/>
    <property type="match status" value="2"/>
</dbReference>
<keyword evidence="2" id="KW-1185">Reference proteome</keyword>
<name>A0ABT1JKF8_ACTCY</name>
<sequence length="278" mass="29464">MEKPGLVASDVDGTLLDPLEQLRPRTASAVSRVLDAAIPMVLATGRSPRWVYPVARALRVGGLAVCVNGAVILDVERRAVLSTHAIDPVLLRDVADVVLDALPGCALAVEQCVDADPPTQPPEDDTRGAPVALVGPGYLSPWGVHQRSPVPLAELLGRPAVRLIVRHRGVSSREMARTVGPLVSDAVEITYSTDDGLIDVMRAGVNKASGLSEVADLHGVDRADVVAFGDMPNDIPMLRWAGHGVAMENAHPEVLAVADETTTSNAEDGVARILERWF</sequence>
<dbReference type="SUPFAM" id="SSF56784">
    <property type="entry name" value="HAD-like"/>
    <property type="match status" value="1"/>
</dbReference>
<evidence type="ECO:0000313" key="2">
    <source>
        <dbReference type="Proteomes" id="UP000791080"/>
    </source>
</evidence>
<evidence type="ECO:0000313" key="1">
    <source>
        <dbReference type="EMBL" id="MCP2332822.1"/>
    </source>
</evidence>
<dbReference type="RefSeq" id="WP_026417732.1">
    <property type="nucleotide sequence ID" value="NZ_AUBJ02000001.1"/>
</dbReference>
<dbReference type="PANTHER" id="PTHR10000">
    <property type="entry name" value="PHOSPHOSERINE PHOSPHATASE"/>
    <property type="match status" value="1"/>
</dbReference>
<reference evidence="1 2" key="1">
    <citation type="submission" date="2013-07" db="EMBL/GenBank/DDBJ databases">
        <authorList>
            <consortium name="DOE Joint Genome Institute"/>
            <person name="Reeve W."/>
            <person name="Huntemann M."/>
            <person name="Han J."/>
            <person name="Chen A."/>
            <person name="Kyrpides N."/>
            <person name="Mavromatis K."/>
            <person name="Markowitz V."/>
            <person name="Palaniappan K."/>
            <person name="Ivanova N."/>
            <person name="Schaumberg A."/>
            <person name="Pati A."/>
            <person name="Liolios K."/>
            <person name="Nordberg H.P."/>
            <person name="Cantor M.N."/>
            <person name="Hua S.X."/>
            <person name="Woyke T."/>
        </authorList>
    </citation>
    <scope>NUCLEOTIDE SEQUENCE [LARGE SCALE GENOMIC DNA]</scope>
    <source>
        <strain evidence="1 2">DSM 43889</strain>
    </source>
</reference>
<dbReference type="InterPro" id="IPR036412">
    <property type="entry name" value="HAD-like_sf"/>
</dbReference>
<dbReference type="Gene3D" id="3.40.50.1000">
    <property type="entry name" value="HAD superfamily/HAD-like"/>
    <property type="match status" value="1"/>
</dbReference>
<evidence type="ECO:0008006" key="3">
    <source>
        <dbReference type="Google" id="ProtNLM"/>
    </source>
</evidence>
<protein>
    <recommendedName>
        <fullName evidence="3">HAD-superfamily hydrolase, subfamily IIB</fullName>
    </recommendedName>
</protein>
<reference evidence="1 2" key="2">
    <citation type="submission" date="2022-06" db="EMBL/GenBank/DDBJ databases">
        <title>Genomic Encyclopedia of Type Strains, Phase I: the one thousand microbial genomes (KMG-I) project.</title>
        <authorList>
            <person name="Kyrpides N."/>
        </authorList>
    </citation>
    <scope>NUCLEOTIDE SEQUENCE [LARGE SCALE GENOMIC DNA]</scope>
    <source>
        <strain evidence="1 2">DSM 43889</strain>
    </source>
</reference>
<dbReference type="PANTHER" id="PTHR10000:SF8">
    <property type="entry name" value="HAD SUPERFAMILY HYDROLASE-LIKE, TYPE 3"/>
    <property type="match status" value="1"/>
</dbReference>
<dbReference type="EMBL" id="AUBJ02000001">
    <property type="protein sequence ID" value="MCP2332822.1"/>
    <property type="molecule type" value="Genomic_DNA"/>
</dbReference>
<proteinExistence type="predicted"/>
<dbReference type="InterPro" id="IPR006379">
    <property type="entry name" value="HAD-SF_hydro_IIB"/>
</dbReference>
<gene>
    <name evidence="1" type="ORF">G443_003092</name>
</gene>